<keyword evidence="2" id="KW-1185">Reference proteome</keyword>
<accession>A0A7D9JCJ9</accession>
<comment type="caution">
    <text evidence="1">The sequence shown here is derived from an EMBL/GenBank/DDBJ whole genome shotgun (WGS) entry which is preliminary data.</text>
</comment>
<proteinExistence type="predicted"/>
<evidence type="ECO:0000313" key="1">
    <source>
        <dbReference type="EMBL" id="CAB4026544.1"/>
    </source>
</evidence>
<dbReference type="EMBL" id="CACRXK020014262">
    <property type="protein sequence ID" value="CAB4026544.1"/>
    <property type="molecule type" value="Genomic_DNA"/>
</dbReference>
<sequence length="107" mass="12255">MIDDDNGRNGGLDNREYKGSTYWRTSFEEICVGMKYGGDFIAFSFSYPAASLYNLIADGNYRQTHVGREQWKSLIDGSSLHYSSTATKRDLKYSLIATTQVFGWVWR</sequence>
<gene>
    <name evidence="1" type="ORF">PACLA_8A042591</name>
</gene>
<name>A0A7D9JCJ9_PARCT</name>
<organism evidence="1 2">
    <name type="scientific">Paramuricea clavata</name>
    <name type="common">Red gorgonian</name>
    <name type="synonym">Violescent sea-whip</name>
    <dbReference type="NCBI Taxonomy" id="317549"/>
    <lineage>
        <taxon>Eukaryota</taxon>
        <taxon>Metazoa</taxon>
        <taxon>Cnidaria</taxon>
        <taxon>Anthozoa</taxon>
        <taxon>Octocorallia</taxon>
        <taxon>Malacalcyonacea</taxon>
        <taxon>Plexauridae</taxon>
        <taxon>Paramuricea</taxon>
    </lineage>
</organism>
<dbReference type="OrthoDB" id="5946752at2759"/>
<evidence type="ECO:0000313" key="2">
    <source>
        <dbReference type="Proteomes" id="UP001152795"/>
    </source>
</evidence>
<protein>
    <submittedName>
        <fullName evidence="1">Uncharacterized protein</fullName>
    </submittedName>
</protein>
<reference evidence="1" key="1">
    <citation type="submission" date="2020-04" db="EMBL/GenBank/DDBJ databases">
        <authorList>
            <person name="Alioto T."/>
            <person name="Alioto T."/>
            <person name="Gomez Garrido J."/>
        </authorList>
    </citation>
    <scope>NUCLEOTIDE SEQUENCE</scope>
    <source>
        <strain evidence="1">A484AB</strain>
    </source>
</reference>
<dbReference type="AlphaFoldDB" id="A0A7D9JCJ9"/>
<dbReference type="Proteomes" id="UP001152795">
    <property type="component" value="Unassembled WGS sequence"/>
</dbReference>